<dbReference type="PANTHER" id="PTHR30024">
    <property type="entry name" value="ALIPHATIC SULFONATES-BINDING PROTEIN-RELATED"/>
    <property type="match status" value="1"/>
</dbReference>
<dbReference type="InterPro" id="IPR006311">
    <property type="entry name" value="TAT_signal"/>
</dbReference>
<evidence type="ECO:0000259" key="2">
    <source>
        <dbReference type="SMART" id="SM00062"/>
    </source>
</evidence>
<accession>A0A418YVJ6</accession>
<keyword evidence="4" id="KW-1185">Reference proteome</keyword>
<organism evidence="3 4">
    <name type="scientific">Sphingobium terrigena</name>
    <dbReference type="NCBI Taxonomy" id="2304063"/>
    <lineage>
        <taxon>Bacteria</taxon>
        <taxon>Pseudomonadati</taxon>
        <taxon>Pseudomonadota</taxon>
        <taxon>Alphaproteobacteria</taxon>
        <taxon>Sphingomonadales</taxon>
        <taxon>Sphingomonadaceae</taxon>
        <taxon>Sphingobium</taxon>
    </lineage>
</organism>
<dbReference type="PROSITE" id="PS51318">
    <property type="entry name" value="TAT"/>
    <property type="match status" value="1"/>
</dbReference>
<protein>
    <submittedName>
        <fullName evidence="3">ABC transporter substrate-binding protein</fullName>
    </submittedName>
</protein>
<dbReference type="InterPro" id="IPR015168">
    <property type="entry name" value="SsuA/THI5"/>
</dbReference>
<dbReference type="InterPro" id="IPR001638">
    <property type="entry name" value="Solute-binding_3/MltF_N"/>
</dbReference>
<name>A0A418YVJ6_9SPHN</name>
<reference evidence="3 4" key="1">
    <citation type="submission" date="2018-08" db="EMBL/GenBank/DDBJ databases">
        <title>Sphingobium sp. EO9.</title>
        <authorList>
            <person name="Park Y."/>
            <person name="Kim K.H."/>
            <person name="Jeon C.O."/>
        </authorList>
    </citation>
    <scope>NUCLEOTIDE SEQUENCE [LARGE SCALE GENOMIC DNA]</scope>
    <source>
        <strain evidence="3 4">EO9</strain>
    </source>
</reference>
<dbReference type="PANTHER" id="PTHR30024:SF48">
    <property type="entry name" value="ABC TRANSPORTER SUBSTRATE-BINDING PROTEIN"/>
    <property type="match status" value="1"/>
</dbReference>
<proteinExistence type="inferred from homology"/>
<dbReference type="SMART" id="SM00062">
    <property type="entry name" value="PBPb"/>
    <property type="match status" value="1"/>
</dbReference>
<dbReference type="RefSeq" id="WP_119744572.1">
    <property type="nucleotide sequence ID" value="NZ_QVRA01000004.1"/>
</dbReference>
<comment type="similarity">
    <text evidence="1">Belongs to the bacterial solute-binding protein SsuA/TauA family.</text>
</comment>
<dbReference type="Proteomes" id="UP000283469">
    <property type="component" value="Unassembled WGS sequence"/>
</dbReference>
<dbReference type="EMBL" id="QVRA01000004">
    <property type="protein sequence ID" value="RJG56236.1"/>
    <property type="molecule type" value="Genomic_DNA"/>
</dbReference>
<comment type="caution">
    <text evidence="3">The sequence shown here is derived from an EMBL/GenBank/DDBJ whole genome shotgun (WGS) entry which is preliminary data.</text>
</comment>
<dbReference type="OrthoDB" id="9802896at2"/>
<evidence type="ECO:0000256" key="1">
    <source>
        <dbReference type="ARBA" id="ARBA00010742"/>
    </source>
</evidence>
<sequence>MDGSHLLSDRRSFLAGAAALGLAACSGTGQGGRTKLVLGDQVHLLQSKAEAAGVLDNLAYDIEWANFVGAAPLLEALNAGAVDTAPAGDLPVVLAAAAKAPLKIIAGTQFSTRNIGIIAAKASSLHRIADLAGRRVIVSSARGSISHYLLLEALKEAKVDRRKVDIGFMLPNDAAAAFAAGRIDAWATFGTYQIAAELAGARLLRDGEGINSPYALIAASQEALDDPARRSALRDLLARLQKSAEWSAAHPADYAAIFQQQTKVDPQIARLMVERQNGFLVPPGAAVIRPLQRVVDRFYADGELPAHVDVASIVDAGIFPA</sequence>
<dbReference type="SUPFAM" id="SSF53850">
    <property type="entry name" value="Periplasmic binding protein-like II"/>
    <property type="match status" value="1"/>
</dbReference>
<dbReference type="Pfam" id="PF09084">
    <property type="entry name" value="NMT1"/>
    <property type="match status" value="1"/>
</dbReference>
<feature type="domain" description="Solute-binding protein family 3/N-terminal" evidence="2">
    <location>
        <begin position="41"/>
        <end position="250"/>
    </location>
</feature>
<dbReference type="Gene3D" id="3.40.190.10">
    <property type="entry name" value="Periplasmic binding protein-like II"/>
    <property type="match status" value="2"/>
</dbReference>
<evidence type="ECO:0000313" key="4">
    <source>
        <dbReference type="Proteomes" id="UP000283469"/>
    </source>
</evidence>
<dbReference type="AlphaFoldDB" id="A0A418YVJ6"/>
<gene>
    <name evidence="3" type="ORF">D0Z70_06195</name>
</gene>
<evidence type="ECO:0000313" key="3">
    <source>
        <dbReference type="EMBL" id="RJG56236.1"/>
    </source>
</evidence>